<dbReference type="Proteomes" id="UP000275408">
    <property type="component" value="Unassembled WGS sequence"/>
</dbReference>
<accession>A0A3M6U4X7</accession>
<reference evidence="1 2" key="1">
    <citation type="journal article" date="2018" name="Sci. Rep.">
        <title>Comparative analysis of the Pocillopora damicornis genome highlights role of immune system in coral evolution.</title>
        <authorList>
            <person name="Cunning R."/>
            <person name="Bay R.A."/>
            <person name="Gillette P."/>
            <person name="Baker A.C."/>
            <person name="Traylor-Knowles N."/>
        </authorList>
    </citation>
    <scope>NUCLEOTIDE SEQUENCE [LARGE SCALE GENOMIC DNA]</scope>
    <source>
        <strain evidence="1">RSMAS</strain>
        <tissue evidence="1">Whole animal</tissue>
    </source>
</reference>
<gene>
    <name evidence="1" type="ORF">pdam_00008015</name>
</gene>
<sequence length="95" mass="10943">MLENTKEYVIRIQVLSLDLDMKLIFPEGSKNLNDPPFGNDPPNLGKILKCKELPEYPGNMTCSEYQVFKRKEPGLITRVATMIKKYLELFVHKNG</sequence>
<evidence type="ECO:0000313" key="2">
    <source>
        <dbReference type="Proteomes" id="UP000275408"/>
    </source>
</evidence>
<keyword evidence="2" id="KW-1185">Reference proteome</keyword>
<dbReference type="OrthoDB" id="5998012at2759"/>
<proteinExistence type="predicted"/>
<evidence type="ECO:0000313" key="1">
    <source>
        <dbReference type="EMBL" id="RMX48646.1"/>
    </source>
</evidence>
<dbReference type="EMBL" id="RCHS01002246">
    <property type="protein sequence ID" value="RMX48646.1"/>
    <property type="molecule type" value="Genomic_DNA"/>
</dbReference>
<protein>
    <submittedName>
        <fullName evidence="1">Uncharacterized protein</fullName>
    </submittedName>
</protein>
<name>A0A3M6U4X7_POCDA</name>
<comment type="caution">
    <text evidence="1">The sequence shown here is derived from an EMBL/GenBank/DDBJ whole genome shotgun (WGS) entry which is preliminary data.</text>
</comment>
<organism evidence="1 2">
    <name type="scientific">Pocillopora damicornis</name>
    <name type="common">Cauliflower coral</name>
    <name type="synonym">Millepora damicornis</name>
    <dbReference type="NCBI Taxonomy" id="46731"/>
    <lineage>
        <taxon>Eukaryota</taxon>
        <taxon>Metazoa</taxon>
        <taxon>Cnidaria</taxon>
        <taxon>Anthozoa</taxon>
        <taxon>Hexacorallia</taxon>
        <taxon>Scleractinia</taxon>
        <taxon>Astrocoeniina</taxon>
        <taxon>Pocilloporidae</taxon>
        <taxon>Pocillopora</taxon>
    </lineage>
</organism>
<dbReference type="AlphaFoldDB" id="A0A3M6U4X7"/>